<dbReference type="EMBL" id="CM003373">
    <property type="protein sequence ID" value="KOM36750.1"/>
    <property type="molecule type" value="Genomic_DNA"/>
</dbReference>
<organism evidence="1 2">
    <name type="scientific">Phaseolus angularis</name>
    <name type="common">Azuki bean</name>
    <name type="synonym">Vigna angularis</name>
    <dbReference type="NCBI Taxonomy" id="3914"/>
    <lineage>
        <taxon>Eukaryota</taxon>
        <taxon>Viridiplantae</taxon>
        <taxon>Streptophyta</taxon>
        <taxon>Embryophyta</taxon>
        <taxon>Tracheophyta</taxon>
        <taxon>Spermatophyta</taxon>
        <taxon>Magnoliopsida</taxon>
        <taxon>eudicotyledons</taxon>
        <taxon>Gunneridae</taxon>
        <taxon>Pentapetalae</taxon>
        <taxon>rosids</taxon>
        <taxon>fabids</taxon>
        <taxon>Fabales</taxon>
        <taxon>Fabaceae</taxon>
        <taxon>Papilionoideae</taxon>
        <taxon>50 kb inversion clade</taxon>
        <taxon>NPAAA clade</taxon>
        <taxon>indigoferoid/millettioid clade</taxon>
        <taxon>Phaseoleae</taxon>
        <taxon>Vigna</taxon>
    </lineage>
</organism>
<evidence type="ECO:0000313" key="1">
    <source>
        <dbReference type="EMBL" id="KOM36750.1"/>
    </source>
</evidence>
<protein>
    <submittedName>
        <fullName evidence="1">Uncharacterized protein</fullName>
    </submittedName>
</protein>
<dbReference type="AlphaFoldDB" id="A0A0L9U1U1"/>
<name>A0A0L9U1U1_PHAAN</name>
<sequence length="335" mass="37522">MSRLRSLKRPSPRTLIEHFEKLQLDKKDSLEDVKVEVFEKIITLTVRLPTVAETVRPNSNHSSVPTVAAAVRPFALFDRSASIQTCERSSSLIKRSSFCTIRPFGQYSSLRAFVLFDQAFVLCRSSFPNVTVAVRPKCSTVRSYLLLLWPLVQTVTVRPFHCAPVRSCFVLMNVRSCFVLVNVRFSFIGYLNVRSLLLFAFGLYQILPPYTTGSMGSNTLAASWAAPYSWPGWKGPSSFSPCHTLNPKASTGVGYRRHIPSGYHSAIYACHPNLQSVGLAANTIILIHLHTPYFTRSPPCPSGPWPENQKEGMKVDIRQLKEQMSLILEALNALQ</sequence>
<accession>A0A0L9U1U1</accession>
<gene>
    <name evidence="1" type="ORF">LR48_Vigan03g013100</name>
</gene>
<dbReference type="Proteomes" id="UP000053144">
    <property type="component" value="Chromosome 3"/>
</dbReference>
<evidence type="ECO:0000313" key="2">
    <source>
        <dbReference type="Proteomes" id="UP000053144"/>
    </source>
</evidence>
<proteinExistence type="predicted"/>
<dbReference type="Gramene" id="KOM36750">
    <property type="protein sequence ID" value="KOM36750"/>
    <property type="gene ID" value="LR48_Vigan03g013100"/>
</dbReference>
<reference evidence="2" key="1">
    <citation type="journal article" date="2015" name="Proc. Natl. Acad. Sci. U.S.A.">
        <title>Genome sequencing of adzuki bean (Vigna angularis) provides insight into high starch and low fat accumulation and domestication.</title>
        <authorList>
            <person name="Yang K."/>
            <person name="Tian Z."/>
            <person name="Chen C."/>
            <person name="Luo L."/>
            <person name="Zhao B."/>
            <person name="Wang Z."/>
            <person name="Yu L."/>
            <person name="Li Y."/>
            <person name="Sun Y."/>
            <person name="Li W."/>
            <person name="Chen Y."/>
            <person name="Li Y."/>
            <person name="Zhang Y."/>
            <person name="Ai D."/>
            <person name="Zhao J."/>
            <person name="Shang C."/>
            <person name="Ma Y."/>
            <person name="Wu B."/>
            <person name="Wang M."/>
            <person name="Gao L."/>
            <person name="Sun D."/>
            <person name="Zhang P."/>
            <person name="Guo F."/>
            <person name="Wang W."/>
            <person name="Li Y."/>
            <person name="Wang J."/>
            <person name="Varshney R.K."/>
            <person name="Wang J."/>
            <person name="Ling H.Q."/>
            <person name="Wan P."/>
        </authorList>
    </citation>
    <scope>NUCLEOTIDE SEQUENCE</scope>
    <source>
        <strain evidence="2">cv. Jingnong 6</strain>
    </source>
</reference>